<dbReference type="AlphaFoldDB" id="A0AAJ2RYQ2"/>
<dbReference type="GeneID" id="303164125"/>
<accession>A0AAJ2RYQ2</accession>
<organism evidence="3 4">
    <name type="scientific">Vreelandella alkaliphila</name>
    <dbReference type="NCBI Taxonomy" id="272774"/>
    <lineage>
        <taxon>Bacteria</taxon>
        <taxon>Pseudomonadati</taxon>
        <taxon>Pseudomonadota</taxon>
        <taxon>Gammaproteobacteria</taxon>
        <taxon>Oceanospirillales</taxon>
        <taxon>Halomonadaceae</taxon>
        <taxon>Vreelandella</taxon>
    </lineage>
</organism>
<dbReference type="GO" id="GO:0003677">
    <property type="term" value="F:DNA binding"/>
    <property type="evidence" value="ECO:0007669"/>
    <property type="project" value="InterPro"/>
</dbReference>
<dbReference type="GO" id="GO:0009307">
    <property type="term" value="P:DNA restriction-modification system"/>
    <property type="evidence" value="ECO:0007669"/>
    <property type="project" value="InterPro"/>
</dbReference>
<gene>
    <name evidence="3" type="ORF">SIL78_01450</name>
</gene>
<dbReference type="InterPro" id="IPR007560">
    <property type="entry name" value="Restrct_endonuc_IV_Mrr"/>
</dbReference>
<dbReference type="InterPro" id="IPR052906">
    <property type="entry name" value="Type_IV_Methyl-Rstrct_Enzyme"/>
</dbReference>
<dbReference type="SUPFAM" id="SSF52980">
    <property type="entry name" value="Restriction endonuclease-like"/>
    <property type="match status" value="1"/>
</dbReference>
<keyword evidence="3" id="KW-0540">Nuclease</keyword>
<feature type="domain" description="Restriction system protein Mrr-like N-terminal" evidence="2">
    <location>
        <begin position="6"/>
        <end position="91"/>
    </location>
</feature>
<dbReference type="Proteomes" id="UP001276761">
    <property type="component" value="Unassembled WGS sequence"/>
</dbReference>
<dbReference type="EMBL" id="JAWXXT010000001">
    <property type="protein sequence ID" value="MDX5976220.1"/>
    <property type="molecule type" value="Genomic_DNA"/>
</dbReference>
<dbReference type="Gene3D" id="3.40.1350.10">
    <property type="match status" value="1"/>
</dbReference>
<dbReference type="PANTHER" id="PTHR30015">
    <property type="entry name" value="MRR RESTRICTION SYSTEM PROTEIN"/>
    <property type="match status" value="1"/>
</dbReference>
<evidence type="ECO:0000313" key="4">
    <source>
        <dbReference type="Proteomes" id="UP001276761"/>
    </source>
</evidence>
<dbReference type="Pfam" id="PF14338">
    <property type="entry name" value="Mrr_N"/>
    <property type="match status" value="1"/>
</dbReference>
<feature type="domain" description="Restriction endonuclease type IV Mrr" evidence="1">
    <location>
        <begin position="164"/>
        <end position="284"/>
    </location>
</feature>
<evidence type="ECO:0000259" key="1">
    <source>
        <dbReference type="Pfam" id="PF04471"/>
    </source>
</evidence>
<dbReference type="InterPro" id="IPR011335">
    <property type="entry name" value="Restrct_endonuc-II-like"/>
</dbReference>
<evidence type="ECO:0000313" key="3">
    <source>
        <dbReference type="EMBL" id="MDX5976220.1"/>
    </source>
</evidence>
<sequence>MSIPDYQSLMRPVLEILENGKEQTVKEICSELTTQFSLTGEELEELLPSGRAKVFNNRVGWAVTYLKKAGALYSSRRGVYSITGRGQELLKDTNSYIGINDLMQFKDFREFKNNKPTVSKQSKGDALQPTNVTTFVKEKTPEEALGQAWEEMRDSLELEVLDQIKQVTPQFFERLVVDVLVAMGYGGDRADASRAVGQSGDGGIDGIIDEDPLGLDVIYIQAKRWEGVVGRPEIQKFAGALQGRRAKKGVFITTSGFTKEASEYATMIDSRIVLITGRRLARLMIDHDVGVSSVEQYIVKRLDSDYFAE</sequence>
<protein>
    <submittedName>
        <fullName evidence="3">Restriction endonuclease</fullName>
    </submittedName>
</protein>
<dbReference type="GO" id="GO:0015666">
    <property type="term" value="F:restriction endodeoxyribonuclease activity"/>
    <property type="evidence" value="ECO:0007669"/>
    <property type="project" value="TreeGrafter"/>
</dbReference>
<name>A0AAJ2RYQ2_9GAMM</name>
<dbReference type="PANTHER" id="PTHR30015:SF7">
    <property type="entry name" value="TYPE IV METHYL-DIRECTED RESTRICTION ENZYME ECOKMRR"/>
    <property type="match status" value="1"/>
</dbReference>
<reference evidence="3" key="1">
    <citation type="submission" date="2023-11" db="EMBL/GenBank/DDBJ databases">
        <title>MicrobeMod: A computational toolkit for identifying prokaryotic methylation and restriction-modification with nanopore sequencing.</title>
        <authorList>
            <person name="Crits-Christoph A."/>
            <person name="Kang S.C."/>
            <person name="Lee H."/>
            <person name="Ostrov N."/>
        </authorList>
    </citation>
    <scope>NUCLEOTIDE SEQUENCE</scope>
    <source>
        <strain evidence="3">ATCC BAA-953</strain>
    </source>
</reference>
<evidence type="ECO:0000259" key="2">
    <source>
        <dbReference type="Pfam" id="PF14338"/>
    </source>
</evidence>
<keyword evidence="3" id="KW-0255">Endonuclease</keyword>
<dbReference type="InterPro" id="IPR025745">
    <property type="entry name" value="Mrr-like_N_dom"/>
</dbReference>
<proteinExistence type="predicted"/>
<dbReference type="RefSeq" id="WP_198349655.1">
    <property type="nucleotide sequence ID" value="NZ_JABASV010000007.1"/>
</dbReference>
<dbReference type="InterPro" id="IPR011856">
    <property type="entry name" value="tRNA_endonuc-like_dom_sf"/>
</dbReference>
<comment type="caution">
    <text evidence="3">The sequence shown here is derived from an EMBL/GenBank/DDBJ whole genome shotgun (WGS) entry which is preliminary data.</text>
</comment>
<dbReference type="Pfam" id="PF04471">
    <property type="entry name" value="Mrr_cat"/>
    <property type="match status" value="1"/>
</dbReference>
<keyword evidence="3" id="KW-0378">Hydrolase</keyword>